<gene>
    <name evidence="2" type="ORF">TCNE_LOCUS1389</name>
</gene>
<reference evidence="2 3" key="2">
    <citation type="submission" date="2018-11" db="EMBL/GenBank/DDBJ databases">
        <authorList>
            <consortium name="Pathogen Informatics"/>
        </authorList>
    </citation>
    <scope>NUCLEOTIDE SEQUENCE [LARGE SCALE GENOMIC DNA]</scope>
</reference>
<accession>A0A183TYR9</accession>
<evidence type="ECO:0000313" key="4">
    <source>
        <dbReference type="WBParaSite" id="TCNE_0000138801-mRNA-1"/>
    </source>
</evidence>
<evidence type="ECO:0000313" key="2">
    <source>
        <dbReference type="EMBL" id="VDM26082.1"/>
    </source>
</evidence>
<protein>
    <submittedName>
        <fullName evidence="2 4">Uncharacterized protein</fullName>
    </submittedName>
</protein>
<dbReference type="EMBL" id="UYWY01001019">
    <property type="protein sequence ID" value="VDM26082.1"/>
    <property type="molecule type" value="Genomic_DNA"/>
</dbReference>
<proteinExistence type="predicted"/>
<dbReference type="Proteomes" id="UP000050794">
    <property type="component" value="Unassembled WGS sequence"/>
</dbReference>
<evidence type="ECO:0000313" key="3">
    <source>
        <dbReference type="Proteomes" id="UP000050794"/>
    </source>
</evidence>
<feature type="region of interest" description="Disordered" evidence="1">
    <location>
        <begin position="22"/>
        <end position="45"/>
    </location>
</feature>
<name>A0A183TYR9_TOXCA</name>
<dbReference type="AlphaFoldDB" id="A0A183TYR9"/>
<sequence>MVRLAVIEELELPARLVCSRAQNARERRSKSQPIHSPVHIDSDDELDGKKRHAFVKMFHHGTVSIVDENDSEQKSEGRAIKD</sequence>
<organism evidence="3 4">
    <name type="scientific">Toxocara canis</name>
    <name type="common">Canine roundworm</name>
    <dbReference type="NCBI Taxonomy" id="6265"/>
    <lineage>
        <taxon>Eukaryota</taxon>
        <taxon>Metazoa</taxon>
        <taxon>Ecdysozoa</taxon>
        <taxon>Nematoda</taxon>
        <taxon>Chromadorea</taxon>
        <taxon>Rhabditida</taxon>
        <taxon>Spirurina</taxon>
        <taxon>Ascaridomorpha</taxon>
        <taxon>Ascaridoidea</taxon>
        <taxon>Toxocaridae</taxon>
        <taxon>Toxocara</taxon>
    </lineage>
</organism>
<dbReference type="WBParaSite" id="TCNE_0000138801-mRNA-1">
    <property type="protein sequence ID" value="TCNE_0000138801-mRNA-1"/>
    <property type="gene ID" value="TCNE_0000138801"/>
</dbReference>
<reference evidence="4" key="1">
    <citation type="submission" date="2016-06" db="UniProtKB">
        <authorList>
            <consortium name="WormBaseParasite"/>
        </authorList>
    </citation>
    <scope>IDENTIFICATION</scope>
</reference>
<keyword evidence="3" id="KW-1185">Reference proteome</keyword>
<evidence type="ECO:0000256" key="1">
    <source>
        <dbReference type="SAM" id="MobiDB-lite"/>
    </source>
</evidence>